<organism evidence="1">
    <name type="scientific">Rhizophora mucronata</name>
    <name type="common">Asiatic mangrove</name>
    <dbReference type="NCBI Taxonomy" id="61149"/>
    <lineage>
        <taxon>Eukaryota</taxon>
        <taxon>Viridiplantae</taxon>
        <taxon>Streptophyta</taxon>
        <taxon>Embryophyta</taxon>
        <taxon>Tracheophyta</taxon>
        <taxon>Spermatophyta</taxon>
        <taxon>Magnoliopsida</taxon>
        <taxon>eudicotyledons</taxon>
        <taxon>Gunneridae</taxon>
        <taxon>Pentapetalae</taxon>
        <taxon>rosids</taxon>
        <taxon>fabids</taxon>
        <taxon>Malpighiales</taxon>
        <taxon>Rhizophoraceae</taxon>
        <taxon>Rhizophora</taxon>
    </lineage>
</organism>
<proteinExistence type="predicted"/>
<accession>A0A2P2N999</accession>
<name>A0A2P2N999_RHIMU</name>
<reference evidence="1" key="1">
    <citation type="submission" date="2018-02" db="EMBL/GenBank/DDBJ databases">
        <title>Rhizophora mucronata_Transcriptome.</title>
        <authorList>
            <person name="Meera S.P."/>
            <person name="Sreeshan A."/>
            <person name="Augustine A."/>
        </authorList>
    </citation>
    <scope>NUCLEOTIDE SEQUENCE</scope>
    <source>
        <tissue evidence="1">Leaf</tissue>
    </source>
</reference>
<dbReference type="EMBL" id="GGEC01058571">
    <property type="protein sequence ID" value="MBX39055.1"/>
    <property type="molecule type" value="Transcribed_RNA"/>
</dbReference>
<evidence type="ECO:0000313" key="1">
    <source>
        <dbReference type="EMBL" id="MBX39055.1"/>
    </source>
</evidence>
<sequence length="33" mass="3785">MLDGSNSYKMCEGQRYVSEQMGKAIWQHFVCTG</sequence>
<dbReference type="AlphaFoldDB" id="A0A2P2N999"/>
<protein>
    <submittedName>
        <fullName evidence="1">Uncharacterized protein</fullName>
    </submittedName>
</protein>